<feature type="region of interest" description="Disordered" evidence="1">
    <location>
        <begin position="62"/>
        <end position="81"/>
    </location>
</feature>
<comment type="caution">
    <text evidence="2">The sequence shown here is derived from an EMBL/GenBank/DDBJ whole genome shotgun (WGS) entry which is preliminary data.</text>
</comment>
<dbReference type="Proteomes" id="UP000288805">
    <property type="component" value="Unassembled WGS sequence"/>
</dbReference>
<dbReference type="EMBL" id="QGNW01000246">
    <property type="protein sequence ID" value="RVW81966.1"/>
    <property type="molecule type" value="Genomic_DNA"/>
</dbReference>
<evidence type="ECO:0000313" key="2">
    <source>
        <dbReference type="EMBL" id="RVW81966.1"/>
    </source>
</evidence>
<dbReference type="AlphaFoldDB" id="A0A438HBX5"/>
<feature type="compositionally biased region" description="Low complexity" evidence="1">
    <location>
        <begin position="72"/>
        <end position="81"/>
    </location>
</feature>
<accession>A0A438HBX5</accession>
<reference evidence="2 3" key="1">
    <citation type="journal article" date="2018" name="PLoS Genet.">
        <title>Population sequencing reveals clonal diversity and ancestral inbreeding in the grapevine cultivar Chardonnay.</title>
        <authorList>
            <person name="Roach M.J."/>
            <person name="Johnson D.L."/>
            <person name="Bohlmann J."/>
            <person name="van Vuuren H.J."/>
            <person name="Jones S.J."/>
            <person name="Pretorius I.S."/>
            <person name="Schmidt S.A."/>
            <person name="Borneman A.R."/>
        </authorList>
    </citation>
    <scope>NUCLEOTIDE SEQUENCE [LARGE SCALE GENOMIC DNA]</scope>
    <source>
        <strain evidence="3">cv. Chardonnay</strain>
        <tissue evidence="2">Leaf</tissue>
    </source>
</reference>
<proteinExistence type="predicted"/>
<protein>
    <submittedName>
        <fullName evidence="2">Uncharacterized protein</fullName>
    </submittedName>
</protein>
<name>A0A438HBX5_VITVI</name>
<evidence type="ECO:0000313" key="3">
    <source>
        <dbReference type="Proteomes" id="UP000288805"/>
    </source>
</evidence>
<evidence type="ECO:0000256" key="1">
    <source>
        <dbReference type="SAM" id="MobiDB-lite"/>
    </source>
</evidence>
<gene>
    <name evidence="2" type="ORF">CK203_033225</name>
</gene>
<organism evidence="2 3">
    <name type="scientific">Vitis vinifera</name>
    <name type="common">Grape</name>
    <dbReference type="NCBI Taxonomy" id="29760"/>
    <lineage>
        <taxon>Eukaryota</taxon>
        <taxon>Viridiplantae</taxon>
        <taxon>Streptophyta</taxon>
        <taxon>Embryophyta</taxon>
        <taxon>Tracheophyta</taxon>
        <taxon>Spermatophyta</taxon>
        <taxon>Magnoliopsida</taxon>
        <taxon>eudicotyledons</taxon>
        <taxon>Gunneridae</taxon>
        <taxon>Pentapetalae</taxon>
        <taxon>rosids</taxon>
        <taxon>Vitales</taxon>
        <taxon>Vitaceae</taxon>
        <taxon>Viteae</taxon>
        <taxon>Vitis</taxon>
    </lineage>
</organism>
<sequence length="81" mass="8499">MMSVACRSLDFGPTGFDLVACGCSSNAQFDRVFSTRAPETLLNGWSFGLLVVTDTGVGQGPPPALDVKKESSSSMSLASFF</sequence>